<dbReference type="InterPro" id="IPR001608">
    <property type="entry name" value="Ala_racemase_N"/>
</dbReference>
<dbReference type="EMBL" id="LDSL01000006">
    <property type="protein sequence ID" value="KTT27784.1"/>
    <property type="molecule type" value="Genomic_DNA"/>
</dbReference>
<dbReference type="InterPro" id="IPR000821">
    <property type="entry name" value="Ala_racemase"/>
</dbReference>
<keyword evidence="4 5" id="KW-0413">Isomerase</keyword>
<dbReference type="PRINTS" id="PR00992">
    <property type="entry name" value="ALARACEMASE"/>
</dbReference>
<dbReference type="InterPro" id="IPR011079">
    <property type="entry name" value="Ala_racemase_C"/>
</dbReference>
<dbReference type="InterPro" id="IPR029066">
    <property type="entry name" value="PLP-binding_barrel"/>
</dbReference>
<comment type="catalytic activity">
    <reaction evidence="1 5">
        <text>L-alanine = D-alanine</text>
        <dbReference type="Rhea" id="RHEA:20249"/>
        <dbReference type="ChEBI" id="CHEBI:57416"/>
        <dbReference type="ChEBI" id="CHEBI:57972"/>
        <dbReference type="EC" id="5.1.1.1"/>
    </reaction>
</comment>
<evidence type="ECO:0000256" key="2">
    <source>
        <dbReference type="ARBA" id="ARBA00001933"/>
    </source>
</evidence>
<dbReference type="SUPFAM" id="SSF50621">
    <property type="entry name" value="Alanine racemase C-terminal domain-like"/>
    <property type="match status" value="1"/>
</dbReference>
<evidence type="ECO:0000313" key="10">
    <source>
        <dbReference type="Proteomes" id="UP000072741"/>
    </source>
</evidence>
<dbReference type="PANTHER" id="PTHR30511">
    <property type="entry name" value="ALANINE RACEMASE"/>
    <property type="match status" value="1"/>
</dbReference>
<comment type="cofactor">
    <cofactor evidence="2 5 6">
        <name>pyridoxal 5'-phosphate</name>
        <dbReference type="ChEBI" id="CHEBI:597326"/>
    </cofactor>
</comment>
<evidence type="ECO:0000256" key="3">
    <source>
        <dbReference type="ARBA" id="ARBA00022898"/>
    </source>
</evidence>
<dbReference type="PANTHER" id="PTHR30511:SF0">
    <property type="entry name" value="ALANINE RACEMASE, CATABOLIC-RELATED"/>
    <property type="match status" value="1"/>
</dbReference>
<name>A0A147HCC7_9BURK</name>
<sequence>MSASTALAPHAASLPPAFSDRPSRAVIDLDALRHNYRLARGRHGGRALAALKADAYGHGDVACARALAPLADGFAVAFLAEAHALRAAGIAAPILILEGCFSAEELVAAHAMDCWVVAHQESQLRAIEAHPELAGLNVWLKVDSGMRRAGFLPADVRDAHRRLAACPQVARLTLMTHFARADEPGVPATADQIACFEAATAGLAGERSLANSAGVLGWPAARGDWARPGILLYGADPMPLPDAALRPVMTLESAVFAVRDLQPGDALGYGGRFVADAPCRVGLVAIGYADGYPRTVPTGTPVLVGEQSSRIVGRVSMDLLTVDLTHLPEAGIGSRVELWGPRVPINLVAAAAGTISYELLCHVRRVPRMYVGGTGG</sequence>
<comment type="caution">
    <text evidence="9">The sequence shown here is derived from an EMBL/GenBank/DDBJ whole genome shotgun (WGS) entry which is preliminary data.</text>
</comment>
<evidence type="ECO:0000256" key="4">
    <source>
        <dbReference type="ARBA" id="ARBA00023235"/>
    </source>
</evidence>
<dbReference type="Proteomes" id="UP000072741">
    <property type="component" value="Unassembled WGS sequence"/>
</dbReference>
<evidence type="ECO:0000259" key="8">
    <source>
        <dbReference type="SMART" id="SM01005"/>
    </source>
</evidence>
<dbReference type="GO" id="GO:0030170">
    <property type="term" value="F:pyridoxal phosphate binding"/>
    <property type="evidence" value="ECO:0007669"/>
    <property type="project" value="UniProtKB-UniRule"/>
</dbReference>
<feature type="binding site" evidence="5 7">
    <location>
        <position position="317"/>
    </location>
    <ligand>
        <name>substrate</name>
    </ligand>
</feature>
<keyword evidence="10" id="KW-1185">Reference proteome</keyword>
<dbReference type="SUPFAM" id="SSF51419">
    <property type="entry name" value="PLP-binding barrel"/>
    <property type="match status" value="1"/>
</dbReference>
<dbReference type="GO" id="GO:0005829">
    <property type="term" value="C:cytosol"/>
    <property type="evidence" value="ECO:0007669"/>
    <property type="project" value="TreeGrafter"/>
</dbReference>
<dbReference type="EC" id="5.1.1.1" evidence="5"/>
<comment type="pathway">
    <text evidence="5">Amino-acid biosynthesis; D-alanine biosynthesis; D-alanine from L-alanine: step 1/1.</text>
</comment>
<dbReference type="CDD" id="cd06827">
    <property type="entry name" value="PLPDE_III_AR_proteobact"/>
    <property type="match status" value="1"/>
</dbReference>
<dbReference type="Pfam" id="PF00842">
    <property type="entry name" value="Ala_racemase_C"/>
    <property type="match status" value="1"/>
</dbReference>
<dbReference type="Gene3D" id="2.40.37.10">
    <property type="entry name" value="Lyase, Ornithine Decarboxylase, Chain A, domain 1"/>
    <property type="match status" value="1"/>
</dbReference>
<comment type="similarity">
    <text evidence="5">Belongs to the alanine racemase family.</text>
</comment>
<protein>
    <recommendedName>
        <fullName evidence="5">Alanine racemase</fullName>
        <ecNumber evidence="5">5.1.1.1</ecNumber>
    </recommendedName>
</protein>
<feature type="modified residue" description="N6-(pyridoxal phosphate)lysine" evidence="5 6">
    <location>
        <position position="52"/>
    </location>
</feature>
<evidence type="ECO:0000256" key="5">
    <source>
        <dbReference type="HAMAP-Rule" id="MF_01201"/>
    </source>
</evidence>
<dbReference type="FunFam" id="3.20.20.10:FF:000002">
    <property type="entry name" value="Alanine racemase"/>
    <property type="match status" value="1"/>
</dbReference>
<keyword evidence="3 5" id="KW-0663">Pyridoxal phosphate</keyword>
<dbReference type="HAMAP" id="MF_01201">
    <property type="entry name" value="Ala_racemase"/>
    <property type="match status" value="1"/>
</dbReference>
<evidence type="ECO:0000313" key="9">
    <source>
        <dbReference type="EMBL" id="KTT27784.1"/>
    </source>
</evidence>
<accession>A0A147HCC7</accession>
<dbReference type="AlphaFoldDB" id="A0A147HCC7"/>
<dbReference type="InterPro" id="IPR009006">
    <property type="entry name" value="Ala_racemase/Decarboxylase_C"/>
</dbReference>
<reference evidence="9 10" key="1">
    <citation type="journal article" date="2016" name="Front. Microbiol.">
        <title>Genomic Resource of Rice Seed Associated Bacteria.</title>
        <authorList>
            <person name="Midha S."/>
            <person name="Bansal K."/>
            <person name="Sharma S."/>
            <person name="Kumar N."/>
            <person name="Patil P.P."/>
            <person name="Chaudhry V."/>
            <person name="Patil P.B."/>
        </authorList>
    </citation>
    <scope>NUCLEOTIDE SEQUENCE [LARGE SCALE GENOMIC DNA]</scope>
    <source>
        <strain evidence="9 10">NS331</strain>
    </source>
</reference>
<evidence type="ECO:0000256" key="6">
    <source>
        <dbReference type="PIRSR" id="PIRSR600821-50"/>
    </source>
</evidence>
<feature type="binding site" evidence="5 7">
    <location>
        <position position="148"/>
    </location>
    <ligand>
        <name>substrate</name>
    </ligand>
</feature>
<feature type="domain" description="Alanine racemase C-terminal" evidence="8">
    <location>
        <begin position="248"/>
        <end position="371"/>
    </location>
</feature>
<dbReference type="NCBIfam" id="TIGR00492">
    <property type="entry name" value="alr"/>
    <property type="match status" value="1"/>
</dbReference>
<dbReference type="GO" id="GO:0008784">
    <property type="term" value="F:alanine racemase activity"/>
    <property type="evidence" value="ECO:0007669"/>
    <property type="project" value="UniProtKB-UniRule"/>
</dbReference>
<evidence type="ECO:0000256" key="1">
    <source>
        <dbReference type="ARBA" id="ARBA00000316"/>
    </source>
</evidence>
<dbReference type="PATRIC" id="fig|433924.3.peg.3969"/>
<organism evidence="9 10">
    <name type="scientific">Pseudacidovorax intermedius</name>
    <dbReference type="NCBI Taxonomy" id="433924"/>
    <lineage>
        <taxon>Bacteria</taxon>
        <taxon>Pseudomonadati</taxon>
        <taxon>Pseudomonadota</taxon>
        <taxon>Betaproteobacteria</taxon>
        <taxon>Burkholderiales</taxon>
        <taxon>Comamonadaceae</taxon>
        <taxon>Pseudacidovorax</taxon>
    </lineage>
</organism>
<evidence type="ECO:0000256" key="7">
    <source>
        <dbReference type="PIRSR" id="PIRSR600821-52"/>
    </source>
</evidence>
<dbReference type="UniPathway" id="UPA00042">
    <property type="reaction ID" value="UER00497"/>
</dbReference>
<proteinExistence type="inferred from homology"/>
<dbReference type="PROSITE" id="PS00395">
    <property type="entry name" value="ALANINE_RACEMASE"/>
    <property type="match status" value="1"/>
</dbReference>
<dbReference type="Pfam" id="PF01168">
    <property type="entry name" value="Ala_racemase_N"/>
    <property type="match status" value="1"/>
</dbReference>
<dbReference type="RefSeq" id="WP_058640117.1">
    <property type="nucleotide sequence ID" value="NZ_LDSL01000006.1"/>
</dbReference>
<dbReference type="OrthoDB" id="9813814at2"/>
<feature type="active site" description="Proton acceptor; specific for L-alanine" evidence="5">
    <location>
        <position position="269"/>
    </location>
</feature>
<comment type="function">
    <text evidence="5">Catalyzes the interconversion of L-alanine and D-alanine. May also act on other amino acids.</text>
</comment>
<gene>
    <name evidence="9" type="primary">alr</name>
    <name evidence="9" type="ORF">NS331_00760</name>
</gene>
<dbReference type="SMART" id="SM01005">
    <property type="entry name" value="Ala_racemase_C"/>
    <property type="match status" value="1"/>
</dbReference>
<feature type="active site" description="Proton acceptor; specific for D-alanine" evidence="5">
    <location>
        <position position="52"/>
    </location>
</feature>
<dbReference type="GO" id="GO:0030632">
    <property type="term" value="P:D-alanine biosynthetic process"/>
    <property type="evidence" value="ECO:0007669"/>
    <property type="project" value="UniProtKB-UniRule"/>
</dbReference>
<dbReference type="Gene3D" id="3.20.20.10">
    <property type="entry name" value="Alanine racemase"/>
    <property type="match status" value="1"/>
</dbReference>
<dbReference type="InterPro" id="IPR020622">
    <property type="entry name" value="Ala_racemase_pyridoxalP-BS"/>
</dbReference>